<gene>
    <name evidence="2" type="ORF">CLV89_1234</name>
</gene>
<dbReference type="Proteomes" id="UP000237718">
    <property type="component" value="Unassembled WGS sequence"/>
</dbReference>
<evidence type="ECO:0000313" key="3">
    <source>
        <dbReference type="Proteomes" id="UP000237718"/>
    </source>
</evidence>
<feature type="chain" id="PRO_5015560342" evidence="1">
    <location>
        <begin position="26"/>
        <end position="313"/>
    </location>
</feature>
<comment type="caution">
    <text evidence="2">The sequence shown here is derived from an EMBL/GenBank/DDBJ whole genome shotgun (WGS) entry which is preliminary data.</text>
</comment>
<organism evidence="2 3">
    <name type="scientific">Tritonibacter scottomollicae</name>
    <name type="common">Epibacterium scottomollicae</name>
    <dbReference type="NCBI Taxonomy" id="483013"/>
    <lineage>
        <taxon>Bacteria</taxon>
        <taxon>Pseudomonadati</taxon>
        <taxon>Pseudomonadota</taxon>
        <taxon>Alphaproteobacteria</taxon>
        <taxon>Rhodobacterales</taxon>
        <taxon>Paracoccaceae</taxon>
        <taxon>Tritonibacter</taxon>
    </lineage>
</organism>
<dbReference type="RefSeq" id="WP_106165471.1">
    <property type="nucleotide sequence ID" value="NZ_PVUF01000023.1"/>
</dbReference>
<protein>
    <submittedName>
        <fullName evidence="2">Uncharacterized protein</fullName>
    </submittedName>
</protein>
<accession>A0A2T1A7G2</accession>
<reference evidence="2 3" key="1">
    <citation type="submission" date="2018-03" db="EMBL/GenBank/DDBJ databases">
        <title>Genomic Encyclopedia of Archaeal and Bacterial Type Strains, Phase II (KMG-II): from individual species to whole genera.</title>
        <authorList>
            <person name="Goeker M."/>
        </authorList>
    </citation>
    <scope>NUCLEOTIDE SEQUENCE [LARGE SCALE GENOMIC DNA]</scope>
    <source>
        <strain evidence="2 3">DSM 25328</strain>
    </source>
</reference>
<proteinExistence type="predicted"/>
<name>A0A2T1A7G2_TRISK</name>
<evidence type="ECO:0000313" key="2">
    <source>
        <dbReference type="EMBL" id="PRZ44539.1"/>
    </source>
</evidence>
<evidence type="ECO:0000256" key="1">
    <source>
        <dbReference type="SAM" id="SignalP"/>
    </source>
</evidence>
<dbReference type="OrthoDB" id="7864433at2"/>
<keyword evidence="1" id="KW-0732">Signal</keyword>
<sequence length="313" mass="34731">MKLFKTTVGALALFLLIISTVRIMAEPHTPENTRVGIEFRLSSAQMEVLVNGVPLFSPTEGLEMRQTVNTGLDFNTSVQAGRNTVTLRLKTLENDGGWDRAARVRVLHWPAGFLPNFMSSDVPFLADVELVTREDGTLTVSSTVGTQTSAQAFPVTFAPQAVAHGEWITITIPFELDMPFPQPLWQSAAQPLGTSVSVEELLVEYRHIHSGASLGQNGLFRALEPMMNRAGEGYGWTGERFFDHAFGVLYDDERQFALQPVETIGQQVRILGDGRLATLTPGPLTFLSGLTDETAELWLYFWKDQSGQWRLMQ</sequence>
<feature type="signal peptide" evidence="1">
    <location>
        <begin position="1"/>
        <end position="25"/>
    </location>
</feature>
<dbReference type="EMBL" id="PVUF01000023">
    <property type="protein sequence ID" value="PRZ44539.1"/>
    <property type="molecule type" value="Genomic_DNA"/>
</dbReference>
<dbReference type="AlphaFoldDB" id="A0A2T1A7G2"/>